<keyword evidence="6" id="KW-0472">Membrane</keyword>
<evidence type="ECO:0000256" key="6">
    <source>
        <dbReference type="ARBA" id="ARBA00023136"/>
    </source>
</evidence>
<dbReference type="RefSeq" id="WP_060719530.1">
    <property type="nucleotide sequence ID" value="NZ_CP055266.1"/>
</dbReference>
<proteinExistence type="inferred from homology"/>
<gene>
    <name evidence="9" type="ORF">DXT89_23600</name>
</gene>
<dbReference type="GeneID" id="60680399"/>
<dbReference type="Gene3D" id="2.40.160.60">
    <property type="entry name" value="Outer membrane protein transport protein (OMPP1/FadL/TodX)"/>
    <property type="match status" value="1"/>
</dbReference>
<keyword evidence="3" id="KW-1134">Transmembrane beta strand</keyword>
<feature type="chain" id="PRO_5030068017" evidence="8">
    <location>
        <begin position="31"/>
        <end position="393"/>
    </location>
</feature>
<comment type="similarity">
    <text evidence="2">Belongs to the OmpP1/FadL family.</text>
</comment>
<dbReference type="EMBL" id="QUSG01000022">
    <property type="protein sequence ID" value="KAA3521099.1"/>
    <property type="molecule type" value="Genomic_DNA"/>
</dbReference>
<protein>
    <submittedName>
        <fullName evidence="9">Long-chain fatty acid transporter</fullName>
    </submittedName>
</protein>
<dbReference type="GO" id="GO:0015483">
    <property type="term" value="F:long-chain fatty acid transporting porin activity"/>
    <property type="evidence" value="ECO:0007669"/>
    <property type="project" value="TreeGrafter"/>
</dbReference>
<dbReference type="Pfam" id="PF03349">
    <property type="entry name" value="Toluene_X"/>
    <property type="match status" value="1"/>
</dbReference>
<evidence type="ECO:0000256" key="2">
    <source>
        <dbReference type="ARBA" id="ARBA00008163"/>
    </source>
</evidence>
<dbReference type="AlphaFoldDB" id="A0A368P166"/>
<evidence type="ECO:0000313" key="10">
    <source>
        <dbReference type="Proteomes" id="UP000436911"/>
    </source>
</evidence>
<dbReference type="Proteomes" id="UP000436911">
    <property type="component" value="Unassembled WGS sequence"/>
</dbReference>
<dbReference type="GO" id="GO:0009279">
    <property type="term" value="C:cell outer membrane"/>
    <property type="evidence" value="ECO:0007669"/>
    <property type="project" value="UniProtKB-SubCell"/>
</dbReference>
<evidence type="ECO:0000256" key="8">
    <source>
        <dbReference type="SAM" id="SignalP"/>
    </source>
</evidence>
<keyword evidence="4" id="KW-0812">Transmembrane</keyword>
<dbReference type="SUPFAM" id="SSF56935">
    <property type="entry name" value="Porins"/>
    <property type="match status" value="1"/>
</dbReference>
<sequence>MNRHYFWQAPQFALAICVSAISFAPCLALAGGFSRGEADTDILFTDGNYSLRTGAIYVSPSRSFSTLNGARASDKAYSDEFWIPSVAVKATLGSGIACALTYTQPFGASATYGSQAQNAEFTTAVSQGLPLVNPTSKMQFSTDEYGATCDVRVDAGPGRFYMIGGVFLESFEYKENTLYGNIRLKDDGALGYRVGAAYDIPEYAMRFQLMYRSQVSHDAEGTFTPSALAAAAGVTDTAPANGTGTLPQSIKLSAQTGVAPGWLVYGSLTWTDWSVLQNFRYDVTGLGTSNKTFNYKDGYTVQIGVGHEFTEKLSGTINVTWDEGVGTGADITTDTWSLGLGAEYKTKFGKFDLGTSVSYLTAGSQSVSAGATYDATAKHDWAVAVGLGYLIEF</sequence>
<accession>A0A368P166</accession>
<evidence type="ECO:0000313" key="9">
    <source>
        <dbReference type="EMBL" id="KAA3521099.1"/>
    </source>
</evidence>
<comment type="caution">
    <text evidence="9">The sequence shown here is derived from an EMBL/GenBank/DDBJ whole genome shotgun (WGS) entry which is preliminary data.</text>
</comment>
<keyword evidence="7" id="KW-0998">Cell outer membrane</keyword>
<dbReference type="OrthoDB" id="6679728at2"/>
<name>A0A368P166_AGRVI</name>
<comment type="subcellular location">
    <subcellularLocation>
        <location evidence="1">Cell outer membrane</location>
        <topology evidence="1">Multi-pass membrane protein</topology>
    </subcellularLocation>
</comment>
<dbReference type="InterPro" id="IPR005017">
    <property type="entry name" value="OMPP1/FadL/TodX"/>
</dbReference>
<evidence type="ECO:0000256" key="3">
    <source>
        <dbReference type="ARBA" id="ARBA00022452"/>
    </source>
</evidence>
<evidence type="ECO:0000256" key="7">
    <source>
        <dbReference type="ARBA" id="ARBA00023237"/>
    </source>
</evidence>
<organism evidence="9 10">
    <name type="scientific">Agrobacterium vitis</name>
    <name type="common">Rhizobium vitis</name>
    <dbReference type="NCBI Taxonomy" id="373"/>
    <lineage>
        <taxon>Bacteria</taxon>
        <taxon>Pseudomonadati</taxon>
        <taxon>Pseudomonadota</taxon>
        <taxon>Alphaproteobacteria</taxon>
        <taxon>Hyphomicrobiales</taxon>
        <taxon>Rhizobiaceae</taxon>
        <taxon>Rhizobium/Agrobacterium group</taxon>
        <taxon>Agrobacterium</taxon>
    </lineage>
</organism>
<keyword evidence="5 8" id="KW-0732">Signal</keyword>
<dbReference type="PANTHER" id="PTHR35093">
    <property type="entry name" value="OUTER MEMBRANE PROTEIN NMB0088-RELATED"/>
    <property type="match status" value="1"/>
</dbReference>
<evidence type="ECO:0000256" key="4">
    <source>
        <dbReference type="ARBA" id="ARBA00022692"/>
    </source>
</evidence>
<evidence type="ECO:0000256" key="1">
    <source>
        <dbReference type="ARBA" id="ARBA00004571"/>
    </source>
</evidence>
<evidence type="ECO:0000256" key="5">
    <source>
        <dbReference type="ARBA" id="ARBA00022729"/>
    </source>
</evidence>
<feature type="signal peptide" evidence="8">
    <location>
        <begin position="1"/>
        <end position="30"/>
    </location>
</feature>
<reference evidence="9 10" key="1">
    <citation type="submission" date="2018-08" db="EMBL/GenBank/DDBJ databases">
        <title>Genome sequencing of Agrobacterium vitis strain ICMP 10754.</title>
        <authorList>
            <person name="Visnovsky S.B."/>
            <person name="Pitman A.R."/>
        </authorList>
    </citation>
    <scope>NUCLEOTIDE SEQUENCE [LARGE SCALE GENOMIC DNA]</scope>
    <source>
        <strain evidence="9 10">ICMP 10754</strain>
    </source>
</reference>
<dbReference type="PANTHER" id="PTHR35093:SF8">
    <property type="entry name" value="OUTER MEMBRANE PROTEIN NMB0088-RELATED"/>
    <property type="match status" value="1"/>
</dbReference>